<dbReference type="PROSITE" id="PS00061">
    <property type="entry name" value="ADH_SHORT"/>
    <property type="match status" value="1"/>
</dbReference>
<reference evidence="3 4" key="1">
    <citation type="submission" date="2016-10" db="EMBL/GenBank/DDBJ databases">
        <title>Genome sequence of Streptomyces gilvigriseus MUSC 26.</title>
        <authorList>
            <person name="Lee L.-H."/>
            <person name="Ser H.-L."/>
        </authorList>
    </citation>
    <scope>NUCLEOTIDE SEQUENCE [LARGE SCALE GENOMIC DNA]</scope>
    <source>
        <strain evidence="3 4">MUSC 26</strain>
    </source>
</reference>
<dbReference type="InterPro" id="IPR002347">
    <property type="entry name" value="SDR_fam"/>
</dbReference>
<proteinExistence type="inferred from homology"/>
<dbReference type="STRING" id="1428644.BIV57_21625"/>
<evidence type="ECO:0000313" key="3">
    <source>
        <dbReference type="EMBL" id="OIV35431.1"/>
    </source>
</evidence>
<comment type="caution">
    <text evidence="3">The sequence shown here is derived from an EMBL/GenBank/DDBJ whole genome shotgun (WGS) entry which is preliminary data.</text>
</comment>
<evidence type="ECO:0000256" key="2">
    <source>
        <dbReference type="ARBA" id="ARBA00023002"/>
    </source>
</evidence>
<dbReference type="OrthoDB" id="4380821at2"/>
<dbReference type="EMBL" id="MLCF01000155">
    <property type="protein sequence ID" value="OIV35431.1"/>
    <property type="molecule type" value="Genomic_DNA"/>
</dbReference>
<comment type="similarity">
    <text evidence="1">Belongs to the short-chain dehydrogenases/reductases (SDR) family.</text>
</comment>
<name>A0A1J7B9S5_9ACTN</name>
<dbReference type="Gene3D" id="3.40.50.720">
    <property type="entry name" value="NAD(P)-binding Rossmann-like Domain"/>
    <property type="match status" value="1"/>
</dbReference>
<gene>
    <name evidence="3" type="ORF">BIV57_21625</name>
</gene>
<organism evidence="3 4">
    <name type="scientific">Mangrovactinospora gilvigrisea</name>
    <dbReference type="NCBI Taxonomy" id="1428644"/>
    <lineage>
        <taxon>Bacteria</taxon>
        <taxon>Bacillati</taxon>
        <taxon>Actinomycetota</taxon>
        <taxon>Actinomycetes</taxon>
        <taxon>Kitasatosporales</taxon>
        <taxon>Streptomycetaceae</taxon>
        <taxon>Mangrovactinospora</taxon>
    </lineage>
</organism>
<dbReference type="PANTHER" id="PTHR24321">
    <property type="entry name" value="DEHYDROGENASES, SHORT CHAIN"/>
    <property type="match status" value="1"/>
</dbReference>
<accession>A0A1J7B9S5</accession>
<dbReference type="SUPFAM" id="SSF51735">
    <property type="entry name" value="NAD(P)-binding Rossmann-fold domains"/>
    <property type="match status" value="1"/>
</dbReference>
<dbReference type="GO" id="GO:0016491">
    <property type="term" value="F:oxidoreductase activity"/>
    <property type="evidence" value="ECO:0007669"/>
    <property type="project" value="UniProtKB-KW"/>
</dbReference>
<dbReference type="PRINTS" id="PR00081">
    <property type="entry name" value="GDHRDH"/>
</dbReference>
<keyword evidence="4" id="KW-1185">Reference proteome</keyword>
<dbReference type="CDD" id="cd05233">
    <property type="entry name" value="SDR_c"/>
    <property type="match status" value="1"/>
</dbReference>
<dbReference type="InterPro" id="IPR036291">
    <property type="entry name" value="NAD(P)-bd_dom_sf"/>
</dbReference>
<evidence type="ECO:0000256" key="1">
    <source>
        <dbReference type="ARBA" id="ARBA00006484"/>
    </source>
</evidence>
<dbReference type="FunFam" id="3.40.50.720:FF:000084">
    <property type="entry name" value="Short-chain dehydrogenase reductase"/>
    <property type="match status" value="1"/>
</dbReference>
<evidence type="ECO:0000313" key="4">
    <source>
        <dbReference type="Proteomes" id="UP000243342"/>
    </source>
</evidence>
<dbReference type="Pfam" id="PF13561">
    <property type="entry name" value="adh_short_C2"/>
    <property type="match status" value="1"/>
</dbReference>
<dbReference type="PANTHER" id="PTHR24321:SF8">
    <property type="entry name" value="ESTRADIOL 17-BETA-DEHYDROGENASE 8-RELATED"/>
    <property type="match status" value="1"/>
</dbReference>
<dbReference type="InterPro" id="IPR020904">
    <property type="entry name" value="Sc_DH/Rdtase_CS"/>
</dbReference>
<dbReference type="Proteomes" id="UP000243342">
    <property type="component" value="Unassembled WGS sequence"/>
</dbReference>
<dbReference type="AlphaFoldDB" id="A0A1J7B9S5"/>
<protein>
    <submittedName>
        <fullName evidence="3">Short-chain dehydrogenase</fullName>
    </submittedName>
</protein>
<dbReference type="PRINTS" id="PR00080">
    <property type="entry name" value="SDRFAMILY"/>
</dbReference>
<sequence>MTNTQRNDFEGKVALVVGASRGIGAGVAEAFGAAGAAVAVAARDAEDLAAVAARIERAGGKALAVPTDVTDEDQVRALVERTVAEFGRLDTAFNNANRSVMPAPLADLDTKDFDRAMATSVRGTFLGMRHQIPAILETAEGAGTIVNMASLAGVQAVSGLAPYVAGKAGIIALTQVAALDYGHLGLRVNVVAPGPIDTHAMERAGEEGRRQAAAAVSMQRVGTVAEVAETVLWLSSPASSYTSGAVIPIDGGQGAGVLLRRRRG</sequence>
<keyword evidence="2" id="KW-0560">Oxidoreductase</keyword>
<dbReference type="RefSeq" id="WP_071658614.1">
    <property type="nucleotide sequence ID" value="NZ_MLCF01000155.1"/>
</dbReference>